<dbReference type="GO" id="GO:0044877">
    <property type="term" value="F:protein-containing complex binding"/>
    <property type="evidence" value="ECO:0007669"/>
    <property type="project" value="TreeGrafter"/>
</dbReference>
<dbReference type="AlphaFoldDB" id="A0A813GAC3"/>
<keyword evidence="1" id="KW-0407">Ion channel</keyword>
<dbReference type="PANTHER" id="PTHR45638:SF11">
    <property type="entry name" value="CYCLIC NUCLEOTIDE-GATED CATION CHANNEL SUBUNIT A"/>
    <property type="match status" value="1"/>
</dbReference>
<organism evidence="3 4">
    <name type="scientific">Polarella glacialis</name>
    <name type="common">Dinoflagellate</name>
    <dbReference type="NCBI Taxonomy" id="89957"/>
    <lineage>
        <taxon>Eukaryota</taxon>
        <taxon>Sar</taxon>
        <taxon>Alveolata</taxon>
        <taxon>Dinophyceae</taxon>
        <taxon>Suessiales</taxon>
        <taxon>Suessiaceae</taxon>
        <taxon>Polarella</taxon>
    </lineage>
</organism>
<keyword evidence="1" id="KW-1071">Ligand-gated ion channel</keyword>
<feature type="domain" description="Cyclic nucleotide-binding" evidence="2">
    <location>
        <begin position="455"/>
        <end position="559"/>
    </location>
</feature>
<evidence type="ECO:0000313" key="4">
    <source>
        <dbReference type="Proteomes" id="UP000654075"/>
    </source>
</evidence>
<sequence>ILRIPAAGILSVLRRYPGMLDGIEGRLKEAGSFLQMRLPMRNEALHCLEVFEECEYAFRNELAANCKRQLFVCGQVVADGSTKNSDNVYLLEFGKCSILDSFGKPAGEVSASACFAVNDTLAGRAKVPGSTVRVLTPIAMVIVVTAKVLKEALERHYERKQHPLDAGRMLNPVYKLDHIVASAAIFSKCSREFIQDLGRGAEAKCYIPGQTLCVKAGQDVSQTFLLRNGTIILEKDGRREQDERNVIGEMVMLGATHHRPATVRAQTVCFTAEIPRAVFLEAVQRHPDERKHLEAYALQSIANFEKEGAGVTWPMLGQAPPRLGYLMNLFAGRKVYEPGDPEIKKLMAISAVLCVEGQANIVDRETNETLEVLSAGDCYNEQILLGLQATGKELKLNNLCELQFVSLAIWDKVISDFPKDQEKVFTCIRENMGGKAARKLGLSLGSADIVRLSPFLRTLSDPAVEELRHCFESHVIRPETKIVVKGDRGLAVMYILLSGSVYVDEGLHTKGKRRVEYGAGKVFGEAEMFGVHKVYHSTVYASTLCVFQSLTINDLWRVLSNHQQDIDLLEPLIQEATRQESERLDERIQSSKAFANANGGFVAAILEHAEDAFFGPGEVVIQCGDPCLYGQSDMFVLLAGECVVETDLGVEQARLKPGEAFGEAGALGLEPLRRATVRASSSGCIHCGRLRGASLEEAFKTFMEAEFAAVTCLILLTLGVAEGTPPDDACVASSCKEATSTAGRLFQKRALQSSLGQLQVKPPVEPTFWDKNAKCKDNRGYCVEAGPSKPVYFFLHVAKAAGGSFDIDVF</sequence>
<feature type="non-terminal residue" evidence="3">
    <location>
        <position position="810"/>
    </location>
</feature>
<dbReference type="Gene3D" id="2.60.120.10">
    <property type="entry name" value="Jelly Rolls"/>
    <property type="match status" value="3"/>
</dbReference>
<feature type="domain" description="Cyclic nucleotide-binding" evidence="2">
    <location>
        <begin position="185"/>
        <end position="300"/>
    </location>
</feature>
<proteinExistence type="predicted"/>
<evidence type="ECO:0000313" key="3">
    <source>
        <dbReference type="EMBL" id="CAE8623216.1"/>
    </source>
</evidence>
<dbReference type="GO" id="GO:0005221">
    <property type="term" value="F:intracellularly cyclic nucleotide-activated monoatomic cation channel activity"/>
    <property type="evidence" value="ECO:0007669"/>
    <property type="project" value="InterPro"/>
</dbReference>
<accession>A0A813GAC3</accession>
<feature type="domain" description="Cyclic nucleotide-binding" evidence="2">
    <location>
        <begin position="632"/>
        <end position="681"/>
    </location>
</feature>
<dbReference type="SUPFAM" id="SSF51206">
    <property type="entry name" value="cAMP-binding domain-like"/>
    <property type="match status" value="4"/>
</dbReference>
<dbReference type="CDD" id="cd00038">
    <property type="entry name" value="CAP_ED"/>
    <property type="match status" value="3"/>
</dbReference>
<evidence type="ECO:0000256" key="1">
    <source>
        <dbReference type="ARBA" id="ARBA00023286"/>
    </source>
</evidence>
<dbReference type="InterPro" id="IPR050866">
    <property type="entry name" value="CNG_cation_channel"/>
</dbReference>
<keyword evidence="1" id="KW-0813">Transport</keyword>
<evidence type="ECO:0000259" key="2">
    <source>
        <dbReference type="PROSITE" id="PS50042"/>
    </source>
</evidence>
<dbReference type="InterPro" id="IPR014710">
    <property type="entry name" value="RmlC-like_jellyroll"/>
</dbReference>
<dbReference type="InterPro" id="IPR000595">
    <property type="entry name" value="cNMP-bd_dom"/>
</dbReference>
<reference evidence="3" key="1">
    <citation type="submission" date="2021-02" db="EMBL/GenBank/DDBJ databases">
        <authorList>
            <person name="Dougan E. K."/>
            <person name="Rhodes N."/>
            <person name="Thang M."/>
            <person name="Chan C."/>
        </authorList>
    </citation>
    <scope>NUCLEOTIDE SEQUENCE</scope>
</reference>
<name>A0A813GAC3_POLGL</name>
<gene>
    <name evidence="3" type="ORF">PGLA1383_LOCUS40512</name>
</gene>
<keyword evidence="4" id="KW-1185">Reference proteome</keyword>
<protein>
    <recommendedName>
        <fullName evidence="2">Cyclic nucleotide-binding domain-containing protein</fullName>
    </recommendedName>
</protein>
<comment type="caution">
    <text evidence="3">The sequence shown here is derived from an EMBL/GenBank/DDBJ whole genome shotgun (WGS) entry which is preliminary data.</text>
</comment>
<dbReference type="SMART" id="SM00100">
    <property type="entry name" value="cNMP"/>
    <property type="match status" value="3"/>
</dbReference>
<dbReference type="OrthoDB" id="482278at2759"/>
<dbReference type="InterPro" id="IPR018490">
    <property type="entry name" value="cNMP-bd_dom_sf"/>
</dbReference>
<dbReference type="PROSITE" id="PS50042">
    <property type="entry name" value="CNMP_BINDING_3"/>
    <property type="match status" value="3"/>
</dbReference>
<dbReference type="PANTHER" id="PTHR45638">
    <property type="entry name" value="CYCLIC NUCLEOTIDE-GATED CATION CHANNEL SUBUNIT A"/>
    <property type="match status" value="1"/>
</dbReference>
<feature type="non-terminal residue" evidence="3">
    <location>
        <position position="1"/>
    </location>
</feature>
<dbReference type="Proteomes" id="UP000654075">
    <property type="component" value="Unassembled WGS sequence"/>
</dbReference>
<dbReference type="Pfam" id="PF00027">
    <property type="entry name" value="cNMP_binding"/>
    <property type="match status" value="1"/>
</dbReference>
<keyword evidence="1" id="KW-0406">Ion transport</keyword>
<dbReference type="EMBL" id="CAJNNV010028131">
    <property type="protein sequence ID" value="CAE8623216.1"/>
    <property type="molecule type" value="Genomic_DNA"/>
</dbReference>